<name>A0A7W9J995_9ACTN</name>
<reference evidence="1 2" key="1">
    <citation type="submission" date="2020-08" db="EMBL/GenBank/DDBJ databases">
        <title>Sequencing the genomes of 1000 actinobacteria strains.</title>
        <authorList>
            <person name="Klenk H.-P."/>
        </authorList>
    </citation>
    <scope>NUCLEOTIDE SEQUENCE [LARGE SCALE GENOMIC DNA]</scope>
    <source>
        <strain evidence="1 2">DSM 28967</strain>
    </source>
</reference>
<dbReference type="RefSeq" id="WP_184797983.1">
    <property type="nucleotide sequence ID" value="NZ_JACHMY010000001.1"/>
</dbReference>
<proteinExistence type="predicted"/>
<dbReference type="Proteomes" id="UP000549971">
    <property type="component" value="Unassembled WGS sequence"/>
</dbReference>
<keyword evidence="2" id="KW-1185">Reference proteome</keyword>
<organism evidence="1 2">
    <name type="scientific">Kribbella italica</name>
    <dbReference type="NCBI Taxonomy" id="1540520"/>
    <lineage>
        <taxon>Bacteria</taxon>
        <taxon>Bacillati</taxon>
        <taxon>Actinomycetota</taxon>
        <taxon>Actinomycetes</taxon>
        <taxon>Propionibacteriales</taxon>
        <taxon>Kribbellaceae</taxon>
        <taxon>Kribbella</taxon>
    </lineage>
</organism>
<comment type="caution">
    <text evidence="1">The sequence shown here is derived from an EMBL/GenBank/DDBJ whole genome shotgun (WGS) entry which is preliminary data.</text>
</comment>
<dbReference type="AlphaFoldDB" id="A0A7W9J995"/>
<dbReference type="EMBL" id="JACHMY010000001">
    <property type="protein sequence ID" value="MBB5837740.1"/>
    <property type="molecule type" value="Genomic_DNA"/>
</dbReference>
<sequence length="89" mass="10124">MSSDDDRATRDRFVWLTLLNIAIDDWSERGKDPTNSQRLSALEAISHIDSLASSLLDLRLMVEQELREADGPRTVIPLPDDDTPYDPRD</sequence>
<evidence type="ECO:0000313" key="2">
    <source>
        <dbReference type="Proteomes" id="UP000549971"/>
    </source>
</evidence>
<gene>
    <name evidence="1" type="ORF">HDA39_004474</name>
</gene>
<protein>
    <submittedName>
        <fullName evidence="1">Uncharacterized protein</fullName>
    </submittedName>
</protein>
<evidence type="ECO:0000313" key="1">
    <source>
        <dbReference type="EMBL" id="MBB5837740.1"/>
    </source>
</evidence>
<accession>A0A7W9J995</accession>